<keyword evidence="15" id="KW-0031">Aminopeptidase</keyword>
<organism evidence="15 16">
    <name type="scientific">Trachymyrmex septentrionalis</name>
    <dbReference type="NCBI Taxonomy" id="34720"/>
    <lineage>
        <taxon>Eukaryota</taxon>
        <taxon>Metazoa</taxon>
        <taxon>Ecdysozoa</taxon>
        <taxon>Arthropoda</taxon>
        <taxon>Hexapoda</taxon>
        <taxon>Insecta</taxon>
        <taxon>Pterygota</taxon>
        <taxon>Neoptera</taxon>
        <taxon>Endopterygota</taxon>
        <taxon>Hymenoptera</taxon>
        <taxon>Apocrita</taxon>
        <taxon>Aculeata</taxon>
        <taxon>Formicoidea</taxon>
        <taxon>Formicidae</taxon>
        <taxon>Myrmicinae</taxon>
        <taxon>Trachymyrmex</taxon>
    </lineage>
</organism>
<evidence type="ECO:0000259" key="12">
    <source>
        <dbReference type="Pfam" id="PF01433"/>
    </source>
</evidence>
<dbReference type="STRING" id="34720.A0A195FTF5"/>
<evidence type="ECO:0000313" key="15">
    <source>
        <dbReference type="EMBL" id="KYN43174.1"/>
    </source>
</evidence>
<keyword evidence="9" id="KW-0482">Metalloprotease</keyword>
<accession>A0A195FTF5</accession>
<dbReference type="PANTHER" id="PTHR11533">
    <property type="entry name" value="PROTEASE M1 ZINC METALLOPROTEASE"/>
    <property type="match status" value="1"/>
</dbReference>
<comment type="cofactor">
    <cofactor evidence="1">
        <name>Zn(2+)</name>
        <dbReference type="ChEBI" id="CHEBI:29105"/>
    </cofactor>
</comment>
<dbReference type="Proteomes" id="UP000078541">
    <property type="component" value="Unassembled WGS sequence"/>
</dbReference>
<keyword evidence="8" id="KW-0862">Zinc</keyword>
<evidence type="ECO:0000256" key="4">
    <source>
        <dbReference type="ARBA" id="ARBA00022622"/>
    </source>
</evidence>
<evidence type="ECO:0000256" key="3">
    <source>
        <dbReference type="ARBA" id="ARBA00010136"/>
    </source>
</evidence>
<protein>
    <submittedName>
        <fullName evidence="15">Aminopeptidase N</fullName>
    </submittedName>
</protein>
<gene>
    <name evidence="15" type="ORF">ALC56_02356</name>
</gene>
<dbReference type="AlphaFoldDB" id="A0A195FTF5"/>
<dbReference type="Pfam" id="PF11838">
    <property type="entry name" value="ERAP1_C"/>
    <property type="match status" value="2"/>
</dbReference>
<dbReference type="InterPro" id="IPR027268">
    <property type="entry name" value="Peptidase_M4/M1_CTD_sf"/>
</dbReference>
<comment type="subcellular location">
    <subcellularLocation>
        <location evidence="2">Cell membrane</location>
        <topology evidence="2">Lipid-anchor</topology>
        <topology evidence="2">GPI-anchor</topology>
    </subcellularLocation>
</comment>
<feature type="site" description="Transition state stabilizer" evidence="11">
    <location>
        <position position="944"/>
    </location>
</feature>
<dbReference type="PANTHER" id="PTHR11533:SF294">
    <property type="entry name" value="THYROTROPIN-RELEASING HORMONE-DEGRADING ECTOENZYME"/>
    <property type="match status" value="1"/>
</dbReference>
<dbReference type="PRINTS" id="PR00756">
    <property type="entry name" value="ALADIPTASE"/>
</dbReference>
<dbReference type="InterPro" id="IPR042097">
    <property type="entry name" value="Aminopeptidase_N-like_N_sf"/>
</dbReference>
<dbReference type="Gene3D" id="1.25.50.20">
    <property type="match status" value="2"/>
</dbReference>
<keyword evidence="4" id="KW-0336">GPI-anchor</keyword>
<dbReference type="Gene3D" id="2.60.40.1730">
    <property type="entry name" value="tricorn interacting facor f3 domain"/>
    <property type="match status" value="2"/>
</dbReference>
<dbReference type="GO" id="GO:0043171">
    <property type="term" value="P:peptide catabolic process"/>
    <property type="evidence" value="ECO:0007669"/>
    <property type="project" value="TreeGrafter"/>
</dbReference>
<evidence type="ECO:0000256" key="7">
    <source>
        <dbReference type="ARBA" id="ARBA00022801"/>
    </source>
</evidence>
<feature type="domain" description="ERAP1-like C-terminal" evidence="13">
    <location>
        <begin position="1082"/>
        <end position="1171"/>
    </location>
</feature>
<dbReference type="InterPro" id="IPR001930">
    <property type="entry name" value="Peptidase_M1"/>
</dbReference>
<evidence type="ECO:0000256" key="2">
    <source>
        <dbReference type="ARBA" id="ARBA00004609"/>
    </source>
</evidence>
<dbReference type="GO" id="GO:0005615">
    <property type="term" value="C:extracellular space"/>
    <property type="evidence" value="ECO:0007669"/>
    <property type="project" value="TreeGrafter"/>
</dbReference>
<feature type="domain" description="Aminopeptidase N-like N-terminal" evidence="14">
    <location>
        <begin position="23"/>
        <end position="91"/>
    </location>
</feature>
<keyword evidence="10" id="KW-0449">Lipoprotein</keyword>
<dbReference type="GO" id="GO:0008270">
    <property type="term" value="F:zinc ion binding"/>
    <property type="evidence" value="ECO:0007669"/>
    <property type="project" value="InterPro"/>
</dbReference>
<dbReference type="CDD" id="cd09601">
    <property type="entry name" value="M1_APN-Q_like"/>
    <property type="match status" value="1"/>
</dbReference>
<evidence type="ECO:0000256" key="8">
    <source>
        <dbReference type="ARBA" id="ARBA00022833"/>
    </source>
</evidence>
<dbReference type="GO" id="GO:0042277">
    <property type="term" value="F:peptide binding"/>
    <property type="evidence" value="ECO:0007669"/>
    <property type="project" value="TreeGrafter"/>
</dbReference>
<keyword evidence="4" id="KW-0325">Glycoprotein</keyword>
<dbReference type="SUPFAM" id="SSF55486">
    <property type="entry name" value="Metalloproteases ('zincins'), catalytic domain"/>
    <property type="match status" value="2"/>
</dbReference>
<dbReference type="InterPro" id="IPR014782">
    <property type="entry name" value="Peptidase_M1_dom"/>
</dbReference>
<evidence type="ECO:0000256" key="11">
    <source>
        <dbReference type="PIRSR" id="PIRSR634016-4"/>
    </source>
</evidence>
<evidence type="ECO:0000259" key="14">
    <source>
        <dbReference type="Pfam" id="PF17900"/>
    </source>
</evidence>
<evidence type="ECO:0000256" key="1">
    <source>
        <dbReference type="ARBA" id="ARBA00001947"/>
    </source>
</evidence>
<dbReference type="SUPFAM" id="SSF63737">
    <property type="entry name" value="Leukotriene A4 hydrolase N-terminal domain"/>
    <property type="match status" value="2"/>
</dbReference>
<dbReference type="InterPro" id="IPR024571">
    <property type="entry name" value="ERAP1-like_C_dom"/>
</dbReference>
<keyword evidence="16" id="KW-1185">Reference proteome</keyword>
<dbReference type="Pfam" id="PF17900">
    <property type="entry name" value="Peptidase_M1_N"/>
    <property type="match status" value="2"/>
</dbReference>
<keyword evidence="4" id="KW-0472">Membrane</keyword>
<dbReference type="GO" id="GO:0005886">
    <property type="term" value="C:plasma membrane"/>
    <property type="evidence" value="ECO:0007669"/>
    <property type="project" value="UniProtKB-SubCell"/>
</dbReference>
<evidence type="ECO:0000256" key="10">
    <source>
        <dbReference type="ARBA" id="ARBA00023288"/>
    </source>
</evidence>
<dbReference type="InterPro" id="IPR034016">
    <property type="entry name" value="M1_APN-typ"/>
</dbReference>
<dbReference type="InterPro" id="IPR045357">
    <property type="entry name" value="Aminopeptidase_N-like_N"/>
</dbReference>
<keyword evidence="6" id="KW-0479">Metal-binding</keyword>
<name>A0A195FTF5_9HYME</name>
<feature type="domain" description="Aminopeptidase N-like N-terminal" evidence="14">
    <location>
        <begin position="587"/>
        <end position="755"/>
    </location>
</feature>
<evidence type="ECO:0000256" key="5">
    <source>
        <dbReference type="ARBA" id="ARBA00022670"/>
    </source>
</evidence>
<feature type="domain" description="Peptidase M1 membrane alanine aminopeptidase" evidence="12">
    <location>
        <begin position="792"/>
        <end position="986"/>
    </location>
</feature>
<keyword evidence="7" id="KW-0378">Hydrolase</keyword>
<comment type="similarity">
    <text evidence="3">Belongs to the peptidase M1 family.</text>
</comment>
<dbReference type="InterPro" id="IPR050344">
    <property type="entry name" value="Peptidase_M1_aminopeptidases"/>
</dbReference>
<proteinExistence type="inferred from homology"/>
<feature type="domain" description="Peptidase M1 membrane alanine aminopeptidase" evidence="12">
    <location>
        <begin position="202"/>
        <end position="293"/>
    </location>
</feature>
<keyword evidence="5" id="KW-0645">Protease</keyword>
<evidence type="ECO:0000259" key="13">
    <source>
        <dbReference type="Pfam" id="PF11838"/>
    </source>
</evidence>
<dbReference type="GO" id="GO:0006508">
    <property type="term" value="P:proteolysis"/>
    <property type="evidence" value="ECO:0007669"/>
    <property type="project" value="UniProtKB-KW"/>
</dbReference>
<evidence type="ECO:0000313" key="16">
    <source>
        <dbReference type="Proteomes" id="UP000078541"/>
    </source>
</evidence>
<evidence type="ECO:0000256" key="6">
    <source>
        <dbReference type="ARBA" id="ARBA00022723"/>
    </source>
</evidence>
<dbReference type="GO" id="GO:0098552">
    <property type="term" value="C:side of membrane"/>
    <property type="evidence" value="ECO:0007669"/>
    <property type="project" value="UniProtKB-KW"/>
</dbReference>
<dbReference type="GO" id="GO:0070006">
    <property type="term" value="F:metalloaminopeptidase activity"/>
    <property type="evidence" value="ECO:0007669"/>
    <property type="project" value="TreeGrafter"/>
</dbReference>
<sequence length="1189" mass="141714">MTALRCSQTSSERPHAVRRFLIAPYIQVFGMRQLFPCWDIPHLKATFTISIKHQRDLKTLSNMPIKYNSSNRSLTAEVWTDFYTTPPMSTFQIAIVITKYQSIRISENISLWCECYSEERSLKFQFAQKIINNITLHLKSEFSEINIPKMDHIAIPNFPQDGISKWGIIFHTEANLIYDKTLDSVMRKVEVARLIAPKIAYQCFNNSEILDLLIVQNQYESLHLDSYFNMNPVEITNLSNINSIFDFPRYMKAIIILRMYQNVVTDEVFRSNIRTYVSRQMFSSVMSYDFWFMKNNLDGAYYCNTSLNEFLTWIQYQHYPVIIWKQNTIGSKVLNILSQNYNTTSYRWLIPLNLKEISLKKNNETCLSSYIMYARFISFPSDYMMVDIRQAGYYRVKYDSLIWDDIAKYSDDTAGDYERISVINRAKIIDDAFHLMMEHQLNVSVFWNLTQYFYSQETNFVVWYPLLKVFEYMSIIFPFFTNIDIMKEKFKELLENPLKTLGYDEHFKENELTKCLRQEIVKWACILERDNCEQAASRKLQQHLRNPETNPFFEKCSNLYKKCEKVRKITILYIKILRKIFIRMMFTTINILQSTQHISLHQLHLTIINRANVTLSTKNGIIYVLNKYTYTYSTNNLEFPLLYKLLPGLYTFKIEVFGHLTKKYDESSYFFRNIFKGNNVTFLIAPYIQVFGMRQLFPCWDIPHLKATFTISIKHQRDLKTISNMPIKYHSTNHSMTLRKEVWTYFYTTPPMSTFQIAIVITKYQPIRISENITLWCECYSEERSLKFQFAQRIIKNITMHLKSEFSEINIPKMDHIAIPNFPQDGISKWGIIFHTEANLIYDKTDSVMRKMEVARLIAPKIAYQWFGNILRITWWSYFWLHDSFATMFGEEAVAKSFNNSEILDFFVIQNQYESLHLDSYFNMNPVKITNLSNINSIFDFPRYMKAIIILRMYQNVLTDEVFRSNIHTYVSKQIFSSVMSYDFWFMKNNLDGGYYCNTSSNKFLTWIQYRDYPVISWKRNTIGFKVTNIWLQYHNTSYSKWLIPLNLKEIFLKKDYKTCISSYSNTMRLIYFPSDYRMVDIQRAGYYRVKYDSLTWNVIAKYSNDTAGDYESISVINRAKIIDDAFHLMMKRQLNVSVFWNLTQYFYSQETNFAVWYPLLKVFEYMSITFPFFTKNNDIMVIINGCYI</sequence>
<reference evidence="15 16" key="1">
    <citation type="submission" date="2016-03" db="EMBL/GenBank/DDBJ databases">
        <title>Trachymyrmex septentrionalis WGS genome.</title>
        <authorList>
            <person name="Nygaard S."/>
            <person name="Hu H."/>
            <person name="Boomsma J."/>
            <person name="Zhang G."/>
        </authorList>
    </citation>
    <scope>NUCLEOTIDE SEQUENCE [LARGE SCALE GENOMIC DNA]</scope>
    <source>
        <strain evidence="15">Tsep2-gDNA-1</strain>
        <tissue evidence="15">Whole body</tissue>
    </source>
</reference>
<evidence type="ECO:0000256" key="9">
    <source>
        <dbReference type="ARBA" id="ARBA00023049"/>
    </source>
</evidence>
<dbReference type="EMBL" id="KQ981285">
    <property type="protein sequence ID" value="KYN43174.1"/>
    <property type="molecule type" value="Genomic_DNA"/>
</dbReference>
<dbReference type="GO" id="GO:0005737">
    <property type="term" value="C:cytoplasm"/>
    <property type="evidence" value="ECO:0007669"/>
    <property type="project" value="TreeGrafter"/>
</dbReference>
<feature type="domain" description="ERAP1-like C-terminal" evidence="13">
    <location>
        <begin position="386"/>
        <end position="548"/>
    </location>
</feature>
<dbReference type="Gene3D" id="1.10.390.10">
    <property type="entry name" value="Neutral Protease Domain 2"/>
    <property type="match status" value="3"/>
</dbReference>
<dbReference type="Pfam" id="PF01433">
    <property type="entry name" value="Peptidase_M1"/>
    <property type="match status" value="2"/>
</dbReference>